<protein>
    <submittedName>
        <fullName evidence="2">Uncharacterized protein</fullName>
    </submittedName>
</protein>
<dbReference type="AlphaFoldDB" id="A0AA36HN75"/>
<proteinExistence type="predicted"/>
<evidence type="ECO:0000313" key="2">
    <source>
        <dbReference type="EMBL" id="CAJ1371695.1"/>
    </source>
</evidence>
<dbReference type="EMBL" id="CAUJNA010000094">
    <property type="protein sequence ID" value="CAJ1371695.1"/>
    <property type="molecule type" value="Genomic_DNA"/>
</dbReference>
<feature type="region of interest" description="Disordered" evidence="1">
    <location>
        <begin position="57"/>
        <end position="88"/>
    </location>
</feature>
<name>A0AA36HN75_9DINO</name>
<keyword evidence="3" id="KW-1185">Reference proteome</keyword>
<evidence type="ECO:0000256" key="1">
    <source>
        <dbReference type="SAM" id="MobiDB-lite"/>
    </source>
</evidence>
<comment type="caution">
    <text evidence="2">The sequence shown here is derived from an EMBL/GenBank/DDBJ whole genome shotgun (WGS) entry which is preliminary data.</text>
</comment>
<organism evidence="2 3">
    <name type="scientific">Effrenium voratum</name>
    <dbReference type="NCBI Taxonomy" id="2562239"/>
    <lineage>
        <taxon>Eukaryota</taxon>
        <taxon>Sar</taxon>
        <taxon>Alveolata</taxon>
        <taxon>Dinophyceae</taxon>
        <taxon>Suessiales</taxon>
        <taxon>Symbiodiniaceae</taxon>
        <taxon>Effrenium</taxon>
    </lineage>
</organism>
<dbReference type="Proteomes" id="UP001178507">
    <property type="component" value="Unassembled WGS sequence"/>
</dbReference>
<evidence type="ECO:0000313" key="3">
    <source>
        <dbReference type="Proteomes" id="UP001178507"/>
    </source>
</evidence>
<gene>
    <name evidence="2" type="ORF">EVOR1521_LOCUS1958</name>
</gene>
<reference evidence="2" key="1">
    <citation type="submission" date="2023-08" db="EMBL/GenBank/DDBJ databases">
        <authorList>
            <person name="Chen Y."/>
            <person name="Shah S."/>
            <person name="Dougan E. K."/>
            <person name="Thang M."/>
            <person name="Chan C."/>
        </authorList>
    </citation>
    <scope>NUCLEOTIDE SEQUENCE</scope>
</reference>
<accession>A0AA36HN75</accession>
<sequence>MTTKALQKYDHLSLKIRLVDFLRLAEPTFISRARWPVASAAARGERAQRPVASAVARGERAQRPVASAVARGERAQRPVASAVARGERSGPWRAQWPVASERGGPWRAQRPACVASALARGERIGPWRASAAARGERSGPVASAVARGERAQRPVASAVARGERARRPVASAVGLGLGVFAGDALGIGSSVRQLAAMAMRKVLEEESFKNICLVVLSLPIFIRNDNYDYYEQVFQRDNAYSGSVPVLLMDQDMHAIAIAAASAGFTVGELNPADSHGVFGEYWQNFGPGTEEKLALTTCGLLTQHHAVNPLVTDKKSYIAVDASEPPK</sequence>